<evidence type="ECO:0000313" key="3">
    <source>
        <dbReference type="Proteomes" id="UP000290545"/>
    </source>
</evidence>
<dbReference type="Proteomes" id="UP000290545">
    <property type="component" value="Unassembled WGS sequence"/>
</dbReference>
<comment type="caution">
    <text evidence="2">The sequence shown here is derived from an EMBL/GenBank/DDBJ whole genome shotgun (WGS) entry which is preliminary data.</text>
</comment>
<proteinExistence type="predicted"/>
<sequence length="272" mass="31814">MKKKVAFYTSFLLALYGLYQLSAELYKAVNSSLITLIVVAGIIVLLIVCFELYKKHRIPYVFSLFGIKPHEGCIITDASHNISIDEDGTSRNEIRKTYLFASPPKPEQLYNTFFSIAAFNNDINSIVRYHTVKIKSFRILRKGRLVVYWEPLKKIQAHVPFLLKYEWTMPSKLNDDRNFFIFFSLKPSGTTSIVINPTRELQNAWLIRKPYFFFKKLNEENIERIILKCKSFDVEQPQIVNNTIKWKCSNLKHQTAYILYFTYKPGVQPADE</sequence>
<evidence type="ECO:0000313" key="2">
    <source>
        <dbReference type="EMBL" id="RXK85745.1"/>
    </source>
</evidence>
<keyword evidence="1" id="KW-1133">Transmembrane helix</keyword>
<accession>A0A4Q1DAF2</accession>
<keyword evidence="1" id="KW-0472">Membrane</keyword>
<organism evidence="2 3">
    <name type="scientific">Filimonas effusa</name>
    <dbReference type="NCBI Taxonomy" id="2508721"/>
    <lineage>
        <taxon>Bacteria</taxon>
        <taxon>Pseudomonadati</taxon>
        <taxon>Bacteroidota</taxon>
        <taxon>Chitinophagia</taxon>
        <taxon>Chitinophagales</taxon>
        <taxon>Chitinophagaceae</taxon>
        <taxon>Filimonas</taxon>
    </lineage>
</organism>
<name>A0A4Q1DAF2_9BACT</name>
<dbReference type="AlphaFoldDB" id="A0A4Q1DAF2"/>
<dbReference type="EMBL" id="SDHZ01000001">
    <property type="protein sequence ID" value="RXK85745.1"/>
    <property type="molecule type" value="Genomic_DNA"/>
</dbReference>
<dbReference type="RefSeq" id="WP_129001497.1">
    <property type="nucleotide sequence ID" value="NZ_SDHZ01000001.1"/>
</dbReference>
<gene>
    <name evidence="2" type="ORF">ESB13_02720</name>
</gene>
<keyword evidence="1" id="KW-0812">Transmembrane</keyword>
<feature type="transmembrane region" description="Helical" evidence="1">
    <location>
        <begin position="33"/>
        <end position="53"/>
    </location>
</feature>
<evidence type="ECO:0000256" key="1">
    <source>
        <dbReference type="SAM" id="Phobius"/>
    </source>
</evidence>
<protein>
    <submittedName>
        <fullName evidence="2">Uncharacterized protein</fullName>
    </submittedName>
</protein>
<reference evidence="2 3" key="1">
    <citation type="submission" date="2019-01" db="EMBL/GenBank/DDBJ databases">
        <title>Filimonas sp. strain TTM-71.</title>
        <authorList>
            <person name="Chen W.-M."/>
        </authorList>
    </citation>
    <scope>NUCLEOTIDE SEQUENCE [LARGE SCALE GENOMIC DNA]</scope>
    <source>
        <strain evidence="2 3">TTM-71</strain>
    </source>
</reference>
<keyword evidence="3" id="KW-1185">Reference proteome</keyword>